<dbReference type="Pfam" id="PF00628">
    <property type="entry name" value="PHD"/>
    <property type="match status" value="1"/>
</dbReference>
<dbReference type="Gene3D" id="3.30.40.10">
    <property type="entry name" value="Zinc/RING finger domain, C3HC4 (zinc finger)"/>
    <property type="match status" value="1"/>
</dbReference>
<evidence type="ECO:0000256" key="6">
    <source>
        <dbReference type="ARBA" id="ARBA00023242"/>
    </source>
</evidence>
<reference evidence="11 12" key="1">
    <citation type="submission" date="2020-02" db="EMBL/GenBank/DDBJ databases">
        <authorList>
            <person name="Ferguson B K."/>
        </authorList>
    </citation>
    <scope>NUCLEOTIDE SEQUENCE [LARGE SCALE GENOMIC DNA]</scope>
</reference>
<dbReference type="PANTHER" id="PTHR45915">
    <property type="entry name" value="TRANSCRIPTION INTERMEDIARY FACTOR"/>
    <property type="match status" value="1"/>
</dbReference>
<feature type="coiled-coil region" evidence="8">
    <location>
        <begin position="4"/>
        <end position="31"/>
    </location>
</feature>
<dbReference type="AlphaFoldDB" id="A0A6H5GNJ9"/>
<feature type="compositionally biased region" description="Pro residues" evidence="9">
    <location>
        <begin position="645"/>
        <end position="654"/>
    </location>
</feature>
<dbReference type="Pfam" id="PF00439">
    <property type="entry name" value="Bromodomain"/>
    <property type="match status" value="1"/>
</dbReference>
<sequence length="733" mass="81598">MESLPTLNSLQDALLNENEEAEEELLSVITQLVICGIEDPGIPQPARHTTLLNHSLKQADITNNNLSEILRIYLYANATGEVKATSGVHFEREREKRVTEHHNNMDDTYEETGKNSAFFSHLKENETYKMSEWLKKRPFLCLSPTKKAAILAYLCHELLQNKAVIRQIDSAIETVAQLKRERWPLEANLRKSAPDPEPVEDEEPPPPPPAAPARKVEVKDEGTGVMEVEEEPDNSQQTHLTAGSANTPETNGTLDSPAPSPIKLETRDSFVQVKDDGQQTDFSLVKEEQTDSKGFSTPIKMEEDSKDAISEKSLTPKSVQFERLGECMEKESNSVNGCITFTSTPTPQNDDGPQWFSILPKEPCDSTSITISQTGYRCWSEGGELRIPQPGMYSGSPSPCPSPLPLPLSAEEAALLEQCRIHGLPKPGRPKPIPVDLKKGWWKIDEEMMKSILTKLEPRGVREREFLANITRLRTDHTWESTLKVNRKHFPINCSKPQVSQPQLCRTEVVNLGPAHPVQLFQNQRCKPVASATSMRLELLPAHGVWDQLREFCACGTSCRKKNDLFLVTHLQNCQFCHSGDNEDKLLLCDGCDKGYHTYCFKPKMDNIPDGDWKPPVASSPAAGNTVTTSTPEEAAKPSAVTPAPVTPSAPTPPASVQKSAAPAPAKQRETKSAKRLTKELAPCKAVLEELRNNDEAWPFLEAVNTKQFPTYKKIIRNPMDLQTIGNRLSNNE</sequence>
<feature type="region of interest" description="Disordered" evidence="9">
    <location>
        <begin position="187"/>
        <end position="262"/>
    </location>
</feature>
<dbReference type="SUPFAM" id="SSF57903">
    <property type="entry name" value="FYVE/PHD zinc finger"/>
    <property type="match status" value="1"/>
</dbReference>
<dbReference type="PROSITE" id="PS50014">
    <property type="entry name" value="BROMODOMAIN_2"/>
    <property type="match status" value="1"/>
</dbReference>
<dbReference type="InterPro" id="IPR028942">
    <property type="entry name" value="WHIM1_dom"/>
</dbReference>
<evidence type="ECO:0000256" key="5">
    <source>
        <dbReference type="ARBA" id="ARBA00023117"/>
    </source>
</evidence>
<feature type="compositionally biased region" description="Polar residues" evidence="9">
    <location>
        <begin position="622"/>
        <end position="632"/>
    </location>
</feature>
<dbReference type="CDD" id="cd15545">
    <property type="entry name" value="PHD_BAZ2A_like"/>
    <property type="match status" value="1"/>
</dbReference>
<dbReference type="SMART" id="SM00249">
    <property type="entry name" value="PHD"/>
    <property type="match status" value="1"/>
</dbReference>
<dbReference type="InterPro" id="IPR011011">
    <property type="entry name" value="Znf_FYVE_PHD"/>
</dbReference>
<protein>
    <recommendedName>
        <fullName evidence="10">Bromo domain-containing protein</fullName>
    </recommendedName>
</protein>
<dbReference type="Pfam" id="PF15612">
    <property type="entry name" value="WHIM1"/>
    <property type="match status" value="1"/>
</dbReference>
<keyword evidence="2" id="KW-0479">Metal-binding</keyword>
<keyword evidence="12" id="KW-1185">Reference proteome</keyword>
<keyword evidence="5 7" id="KW-0103">Bromodomain</keyword>
<feature type="domain" description="Bromo" evidence="10">
    <location>
        <begin position="692"/>
        <end position="733"/>
    </location>
</feature>
<proteinExistence type="predicted"/>
<dbReference type="Gene3D" id="1.20.920.10">
    <property type="entry name" value="Bromodomain-like"/>
    <property type="match status" value="1"/>
</dbReference>
<feature type="region of interest" description="Disordered" evidence="9">
    <location>
        <begin position="611"/>
        <end position="677"/>
    </location>
</feature>
<evidence type="ECO:0000256" key="8">
    <source>
        <dbReference type="SAM" id="Coils"/>
    </source>
</evidence>
<evidence type="ECO:0000256" key="9">
    <source>
        <dbReference type="SAM" id="MobiDB-lite"/>
    </source>
</evidence>
<organism evidence="11 12">
    <name type="scientific">Nesidiocoris tenuis</name>
    <dbReference type="NCBI Taxonomy" id="355587"/>
    <lineage>
        <taxon>Eukaryota</taxon>
        <taxon>Metazoa</taxon>
        <taxon>Ecdysozoa</taxon>
        <taxon>Arthropoda</taxon>
        <taxon>Hexapoda</taxon>
        <taxon>Insecta</taxon>
        <taxon>Pterygota</taxon>
        <taxon>Neoptera</taxon>
        <taxon>Paraneoptera</taxon>
        <taxon>Hemiptera</taxon>
        <taxon>Heteroptera</taxon>
        <taxon>Panheteroptera</taxon>
        <taxon>Cimicomorpha</taxon>
        <taxon>Miridae</taxon>
        <taxon>Dicyphina</taxon>
        <taxon>Nesidiocoris</taxon>
    </lineage>
</organism>
<dbReference type="InterPro" id="IPR019787">
    <property type="entry name" value="Znf_PHD-finger"/>
</dbReference>
<evidence type="ECO:0000259" key="10">
    <source>
        <dbReference type="PROSITE" id="PS50014"/>
    </source>
</evidence>
<dbReference type="InterPro" id="IPR013083">
    <property type="entry name" value="Znf_RING/FYVE/PHD"/>
</dbReference>
<dbReference type="GO" id="GO:0000785">
    <property type="term" value="C:chromatin"/>
    <property type="evidence" value="ECO:0007669"/>
    <property type="project" value="TreeGrafter"/>
</dbReference>
<evidence type="ECO:0000256" key="3">
    <source>
        <dbReference type="ARBA" id="ARBA00022771"/>
    </source>
</evidence>
<dbReference type="InterPro" id="IPR001965">
    <property type="entry name" value="Znf_PHD"/>
</dbReference>
<evidence type="ECO:0000313" key="11">
    <source>
        <dbReference type="EMBL" id="CAB0005607.1"/>
    </source>
</evidence>
<keyword evidence="4" id="KW-0862">Zinc</keyword>
<feature type="compositionally biased region" description="Basic and acidic residues" evidence="9">
    <location>
        <begin position="667"/>
        <end position="677"/>
    </location>
</feature>
<dbReference type="GO" id="GO:0008270">
    <property type="term" value="F:zinc ion binding"/>
    <property type="evidence" value="ECO:0007669"/>
    <property type="project" value="UniProtKB-KW"/>
</dbReference>
<evidence type="ECO:0000256" key="2">
    <source>
        <dbReference type="ARBA" id="ARBA00022723"/>
    </source>
</evidence>
<feature type="compositionally biased region" description="Polar residues" evidence="9">
    <location>
        <begin position="234"/>
        <end position="254"/>
    </location>
</feature>
<evidence type="ECO:0000256" key="7">
    <source>
        <dbReference type="PROSITE-ProRule" id="PRU00035"/>
    </source>
</evidence>
<evidence type="ECO:0000256" key="1">
    <source>
        <dbReference type="ARBA" id="ARBA00004123"/>
    </source>
</evidence>
<dbReference type="PANTHER" id="PTHR45915:SF2">
    <property type="entry name" value="TOUTATIS, ISOFORM E"/>
    <property type="match status" value="1"/>
</dbReference>
<accession>A0A6H5GNJ9</accession>
<dbReference type="GO" id="GO:0005634">
    <property type="term" value="C:nucleus"/>
    <property type="evidence" value="ECO:0007669"/>
    <property type="project" value="UniProtKB-SubCell"/>
</dbReference>
<gene>
    <name evidence="11" type="ORF">NTEN_LOCUS11084</name>
</gene>
<dbReference type="OrthoDB" id="784962at2759"/>
<dbReference type="InterPro" id="IPR036427">
    <property type="entry name" value="Bromodomain-like_sf"/>
</dbReference>
<dbReference type="EMBL" id="CADCXU010016565">
    <property type="protein sequence ID" value="CAB0005607.1"/>
    <property type="molecule type" value="Genomic_DNA"/>
</dbReference>
<evidence type="ECO:0000313" key="12">
    <source>
        <dbReference type="Proteomes" id="UP000479000"/>
    </source>
</evidence>
<keyword evidence="3" id="KW-0863">Zinc-finger</keyword>
<dbReference type="InterPro" id="IPR001487">
    <property type="entry name" value="Bromodomain"/>
</dbReference>
<name>A0A6H5GNJ9_9HEMI</name>
<dbReference type="Proteomes" id="UP000479000">
    <property type="component" value="Unassembled WGS sequence"/>
</dbReference>
<dbReference type="SUPFAM" id="SSF47370">
    <property type="entry name" value="Bromodomain"/>
    <property type="match status" value="1"/>
</dbReference>
<comment type="subcellular location">
    <subcellularLocation>
        <location evidence="1">Nucleus</location>
    </subcellularLocation>
</comment>
<evidence type="ECO:0000256" key="4">
    <source>
        <dbReference type="ARBA" id="ARBA00022833"/>
    </source>
</evidence>
<keyword evidence="8" id="KW-0175">Coiled coil</keyword>
<keyword evidence="6" id="KW-0539">Nucleus</keyword>
<dbReference type="PRINTS" id="PR00503">
    <property type="entry name" value="BROMODOMAIN"/>
</dbReference>